<evidence type="ECO:0000313" key="11">
    <source>
        <dbReference type="Proteomes" id="UP000587760"/>
    </source>
</evidence>
<dbReference type="GO" id="GO:0055085">
    <property type="term" value="P:transmembrane transport"/>
    <property type="evidence" value="ECO:0007669"/>
    <property type="project" value="InterPro"/>
</dbReference>
<protein>
    <submittedName>
        <fullName evidence="10">Na+-transporting NADH:ubiquinone oxidoreductase subunit B</fullName>
        <ecNumber evidence="10">1.6.5.-</ecNumber>
    </submittedName>
</protein>
<evidence type="ECO:0000256" key="5">
    <source>
        <dbReference type="ARBA" id="ARBA00022692"/>
    </source>
</evidence>
<keyword evidence="5 9" id="KW-0812">Transmembrane</keyword>
<feature type="transmembrane region" description="Helical" evidence="9">
    <location>
        <begin position="60"/>
        <end position="90"/>
    </location>
</feature>
<feature type="transmembrane region" description="Helical" evidence="9">
    <location>
        <begin position="159"/>
        <end position="183"/>
    </location>
</feature>
<dbReference type="GO" id="GO:0016491">
    <property type="term" value="F:oxidoreductase activity"/>
    <property type="evidence" value="ECO:0007669"/>
    <property type="project" value="UniProtKB-KW"/>
</dbReference>
<keyword evidence="1" id="KW-0813">Transport</keyword>
<keyword evidence="11" id="KW-1185">Reference proteome</keyword>
<dbReference type="Pfam" id="PF03116">
    <property type="entry name" value="NQR2_RnfD_RnfE"/>
    <property type="match status" value="1"/>
</dbReference>
<feature type="transmembrane region" description="Helical" evidence="9">
    <location>
        <begin position="195"/>
        <end position="213"/>
    </location>
</feature>
<proteinExistence type="predicted"/>
<dbReference type="RefSeq" id="WP_343060195.1">
    <property type="nucleotide sequence ID" value="NZ_JACHGJ010000005.1"/>
</dbReference>
<feature type="transmembrane region" description="Helical" evidence="9">
    <location>
        <begin position="219"/>
        <end position="236"/>
    </location>
</feature>
<evidence type="ECO:0000256" key="2">
    <source>
        <dbReference type="ARBA" id="ARBA00022553"/>
    </source>
</evidence>
<organism evidence="10 11">
    <name type="scientific">Spirochaeta isovalerica</name>
    <dbReference type="NCBI Taxonomy" id="150"/>
    <lineage>
        <taxon>Bacteria</taxon>
        <taxon>Pseudomonadati</taxon>
        <taxon>Spirochaetota</taxon>
        <taxon>Spirochaetia</taxon>
        <taxon>Spirochaetales</taxon>
        <taxon>Spirochaetaceae</taxon>
        <taxon>Spirochaeta</taxon>
    </lineage>
</organism>
<evidence type="ECO:0000256" key="9">
    <source>
        <dbReference type="SAM" id="Phobius"/>
    </source>
</evidence>
<accession>A0A841RD94</accession>
<comment type="caution">
    <text evidence="10">The sequence shown here is derived from an EMBL/GenBank/DDBJ whole genome shotgun (WGS) entry which is preliminary data.</text>
</comment>
<evidence type="ECO:0000256" key="6">
    <source>
        <dbReference type="ARBA" id="ARBA00022967"/>
    </source>
</evidence>
<evidence type="ECO:0000313" key="10">
    <source>
        <dbReference type="EMBL" id="MBB6481207.1"/>
    </source>
</evidence>
<feature type="transmembrane region" description="Helical" evidence="9">
    <location>
        <begin position="248"/>
        <end position="266"/>
    </location>
</feature>
<reference evidence="10 11" key="1">
    <citation type="submission" date="2020-08" db="EMBL/GenBank/DDBJ databases">
        <title>Genomic Encyclopedia of Type Strains, Phase IV (KMG-IV): sequencing the most valuable type-strain genomes for metagenomic binning, comparative biology and taxonomic classification.</title>
        <authorList>
            <person name="Goeker M."/>
        </authorList>
    </citation>
    <scope>NUCLEOTIDE SEQUENCE [LARGE SCALE GENOMIC DNA]</scope>
    <source>
        <strain evidence="10 11">DSM 2461</strain>
    </source>
</reference>
<dbReference type="AlphaFoldDB" id="A0A841RD94"/>
<evidence type="ECO:0000256" key="4">
    <source>
        <dbReference type="ARBA" id="ARBA00022643"/>
    </source>
</evidence>
<keyword evidence="10" id="KW-0560">Oxidoreductase</keyword>
<gene>
    <name evidence="10" type="ORF">HNR50_002880</name>
</gene>
<evidence type="ECO:0000256" key="7">
    <source>
        <dbReference type="ARBA" id="ARBA00022989"/>
    </source>
</evidence>
<dbReference type="EMBL" id="JACHGJ010000005">
    <property type="protein sequence ID" value="MBB6481207.1"/>
    <property type="molecule type" value="Genomic_DNA"/>
</dbReference>
<dbReference type="EC" id="1.6.5.-" evidence="10"/>
<keyword evidence="6" id="KW-1278">Translocase</keyword>
<sequence>MFQKQNMMRKVLYSLIPVYLFSIYLYGWRALAIAAVVFPLGIATEYIFTKRNNKKVSEAVLVTCTLFTLAMPPLIPLWIAGIGIIFGVMFGKAIYGGFGRNVFNPAITGRLFIYITFPLLMTTSWMTPGRFGTLGADAVSSATSLELMRSGQIPELTDLLFGIRMGTLGGSAVILIVLAAIYLLATKTASWRSMLAMLVSFLGLQAILYYAGVIQAPPLQSLMSGSVLFVGVFMVTDPISSPKKNLALFLYGIIIGVSVALIRDFSLFPEGTSFGILMGNMFAPLLDELASKTGKKKVKA</sequence>
<dbReference type="PANTHER" id="PTHR30578">
    <property type="entry name" value="ELECTRON TRANSPORT COMPLEX PROTEIN RNFD"/>
    <property type="match status" value="1"/>
</dbReference>
<feature type="transmembrane region" description="Helical" evidence="9">
    <location>
        <begin position="12"/>
        <end position="40"/>
    </location>
</feature>
<evidence type="ECO:0000256" key="1">
    <source>
        <dbReference type="ARBA" id="ARBA00022448"/>
    </source>
</evidence>
<keyword evidence="10" id="KW-0830">Ubiquinone</keyword>
<dbReference type="Proteomes" id="UP000587760">
    <property type="component" value="Unassembled WGS sequence"/>
</dbReference>
<dbReference type="GO" id="GO:0005886">
    <property type="term" value="C:plasma membrane"/>
    <property type="evidence" value="ECO:0007669"/>
    <property type="project" value="TreeGrafter"/>
</dbReference>
<dbReference type="InterPro" id="IPR004338">
    <property type="entry name" value="NqrB/RnfD"/>
</dbReference>
<evidence type="ECO:0000256" key="8">
    <source>
        <dbReference type="ARBA" id="ARBA00023136"/>
    </source>
</evidence>
<keyword evidence="7 9" id="KW-1133">Transmembrane helix</keyword>
<keyword evidence="8 9" id="KW-0472">Membrane</keyword>
<keyword evidence="4" id="KW-0288">FMN</keyword>
<keyword evidence="3" id="KW-0285">Flavoprotein</keyword>
<keyword evidence="2" id="KW-0597">Phosphoprotein</keyword>
<feature type="transmembrane region" description="Helical" evidence="9">
    <location>
        <begin position="102"/>
        <end position="121"/>
    </location>
</feature>
<evidence type="ECO:0000256" key="3">
    <source>
        <dbReference type="ARBA" id="ARBA00022630"/>
    </source>
</evidence>
<name>A0A841RD94_9SPIO</name>
<dbReference type="PANTHER" id="PTHR30578:SF1">
    <property type="entry name" value="NA(+)-TRANSLOCATING NADH-QUINONE REDUCTASE SUBUNIT B"/>
    <property type="match status" value="1"/>
</dbReference>